<dbReference type="EMBL" id="SMGO01000002">
    <property type="protein sequence ID" value="TCK83090.1"/>
    <property type="molecule type" value="Genomic_DNA"/>
</dbReference>
<evidence type="ECO:0000313" key="2">
    <source>
        <dbReference type="EMBL" id="TCK83090.1"/>
    </source>
</evidence>
<keyword evidence="3" id="KW-1185">Reference proteome</keyword>
<protein>
    <recommendedName>
        <fullName evidence="4">Cytochrome B</fullName>
    </recommendedName>
</protein>
<name>A0A4R1LX19_9SPHI</name>
<feature type="transmembrane region" description="Helical" evidence="1">
    <location>
        <begin position="12"/>
        <end position="34"/>
    </location>
</feature>
<comment type="caution">
    <text evidence="2">The sequence shown here is derived from an EMBL/GenBank/DDBJ whole genome shotgun (WGS) entry which is preliminary data.</text>
</comment>
<proteinExistence type="predicted"/>
<evidence type="ECO:0008006" key="4">
    <source>
        <dbReference type="Google" id="ProtNLM"/>
    </source>
</evidence>
<evidence type="ECO:0000256" key="1">
    <source>
        <dbReference type="SAM" id="Phobius"/>
    </source>
</evidence>
<reference evidence="2 3" key="1">
    <citation type="submission" date="2019-03" db="EMBL/GenBank/DDBJ databases">
        <title>Genomic Encyclopedia of Archaeal and Bacterial Type Strains, Phase II (KMG-II): from individual species to whole genera.</title>
        <authorList>
            <person name="Goeker M."/>
        </authorList>
    </citation>
    <scope>NUCLEOTIDE SEQUENCE [LARGE SCALE GENOMIC DNA]</scope>
    <source>
        <strain evidence="2 3">DSM 22554</strain>
    </source>
</reference>
<evidence type="ECO:0000313" key="3">
    <source>
        <dbReference type="Proteomes" id="UP000294616"/>
    </source>
</evidence>
<feature type="transmembrane region" description="Helical" evidence="1">
    <location>
        <begin position="87"/>
        <end position="105"/>
    </location>
</feature>
<feature type="transmembrane region" description="Helical" evidence="1">
    <location>
        <begin position="125"/>
        <end position="147"/>
    </location>
</feature>
<dbReference type="Proteomes" id="UP000294616">
    <property type="component" value="Unassembled WGS sequence"/>
</dbReference>
<keyword evidence="1" id="KW-0812">Transmembrane</keyword>
<feature type="transmembrane region" description="Helical" evidence="1">
    <location>
        <begin position="46"/>
        <end position="67"/>
    </location>
</feature>
<organism evidence="2 3">
    <name type="scientific">Albibacterium bauzanense</name>
    <dbReference type="NCBI Taxonomy" id="653929"/>
    <lineage>
        <taxon>Bacteria</taxon>
        <taxon>Pseudomonadati</taxon>
        <taxon>Bacteroidota</taxon>
        <taxon>Sphingobacteriia</taxon>
        <taxon>Sphingobacteriales</taxon>
        <taxon>Sphingobacteriaceae</taxon>
        <taxon>Albibacterium</taxon>
    </lineage>
</organism>
<keyword evidence="1" id="KW-1133">Transmembrane helix</keyword>
<dbReference type="AlphaFoldDB" id="A0A4R1LX19"/>
<sequence length="149" mass="16875">MDLYLALKHLHSGWRFVALVLLILAIVGALSGWLSKSNYTPRSRKLNLFTLIAFHIQILIGLALYFMSPKVRLDDMALAMKDTISRYWTVEHIFMMILAAVLITIGHSKSKKISESYQKHKTIAIFYILAAIIVIVAIQMSGIPIWAMS</sequence>
<accession>A0A4R1LX19</accession>
<dbReference type="OrthoDB" id="329514at2"/>
<dbReference type="RefSeq" id="WP_132223660.1">
    <property type="nucleotide sequence ID" value="NZ_SMGO01000002.1"/>
</dbReference>
<keyword evidence="1" id="KW-0472">Membrane</keyword>
<gene>
    <name evidence="2" type="ORF">C8N28_1677</name>
</gene>